<evidence type="ECO:0000256" key="8">
    <source>
        <dbReference type="ARBA" id="ARBA00022618"/>
    </source>
</evidence>
<dbReference type="PANTHER" id="PTHR21071">
    <property type="entry name" value="UDP-N-ACETYLENOLPYRUVOYLGLUCOSAMINE REDUCTASE"/>
    <property type="match status" value="1"/>
</dbReference>
<evidence type="ECO:0000256" key="6">
    <source>
        <dbReference type="ARBA" id="ARBA00015188"/>
    </source>
</evidence>
<accession>A0A7G8BP33</accession>
<dbReference type="PROSITE" id="PS51387">
    <property type="entry name" value="FAD_PCMH"/>
    <property type="match status" value="1"/>
</dbReference>
<dbReference type="InterPro" id="IPR006094">
    <property type="entry name" value="Oxid_FAD_bind_N"/>
</dbReference>
<dbReference type="InterPro" id="IPR003170">
    <property type="entry name" value="MurB"/>
</dbReference>
<evidence type="ECO:0000256" key="14">
    <source>
        <dbReference type="ARBA" id="ARBA00023002"/>
    </source>
</evidence>
<comment type="subcellular location">
    <subcellularLocation>
        <location evidence="3 19">Cytoplasm</location>
    </subcellularLocation>
</comment>
<sequence length="344" mass="37209">MQVLEHVPLASYTTFGIGGPARWFIEASSENEIIEAVRFVREQNLSLFVLGGGSNLLVSDSGFPGVVLHVALRGIEQQSLGSVTRFSVAAGEDWNTFVSQAVDQNCGGIECLTGIPGSVGGTPVQNVGAYGQEVAETIRRVRVFDLQTQSFVDLKAQECGFAYRRSIFNTSSRNRYIVTHVEYELKNNASPVVSYIDLKRYFQDHDGLPTLTEASSAVRKIRQSKGMLIVPGDPDCRSAGSFFKNPVIPSGLFAQIAESAESEVPNYPAGEGQVKVPAAWLLDQAGFHKGYTMGKAGISRKHTLALINRDGASASDIAALRDAIIAKVAAKFEIRLEPEPVWVG</sequence>
<keyword evidence="16 19" id="KW-0961">Cell wall biogenesis/degradation</keyword>
<gene>
    <name evidence="19" type="primary">murB</name>
    <name evidence="21" type="ORF">H7849_10645</name>
</gene>
<evidence type="ECO:0000256" key="5">
    <source>
        <dbReference type="ARBA" id="ARBA00012518"/>
    </source>
</evidence>
<dbReference type="Pfam" id="PF02873">
    <property type="entry name" value="MurB_C"/>
    <property type="match status" value="1"/>
</dbReference>
<dbReference type="NCBIfam" id="TIGR00179">
    <property type="entry name" value="murB"/>
    <property type="match status" value="1"/>
</dbReference>
<dbReference type="GO" id="GO:0071555">
    <property type="term" value="P:cell wall organization"/>
    <property type="evidence" value="ECO:0007669"/>
    <property type="project" value="UniProtKB-KW"/>
</dbReference>
<feature type="active site" evidence="19">
    <location>
        <position position="164"/>
    </location>
</feature>
<proteinExistence type="inferred from homology"/>
<comment type="cofactor">
    <cofactor evidence="1 19">
        <name>FAD</name>
        <dbReference type="ChEBI" id="CHEBI:57692"/>
    </cofactor>
</comment>
<comment type="pathway">
    <text evidence="4 19">Cell wall biogenesis; peptidoglycan biosynthesis.</text>
</comment>
<dbReference type="NCBIfam" id="NF000755">
    <property type="entry name" value="PRK00046.1"/>
    <property type="match status" value="1"/>
</dbReference>
<reference evidence="21 22" key="1">
    <citation type="submission" date="2020-08" db="EMBL/GenBank/DDBJ databases">
        <title>Edaphobacter telluris sp. nov. and Acidobacterium dinghuensis sp. nov., two acidobacteria isolated from forest soil.</title>
        <authorList>
            <person name="Fu J."/>
            <person name="Qiu L."/>
        </authorList>
    </citation>
    <scope>NUCLEOTIDE SEQUENCE [LARGE SCALE GENOMIC DNA]</scope>
    <source>
        <strain evidence="21">4Y35</strain>
    </source>
</reference>
<evidence type="ECO:0000256" key="12">
    <source>
        <dbReference type="ARBA" id="ARBA00022960"/>
    </source>
</evidence>
<evidence type="ECO:0000256" key="19">
    <source>
        <dbReference type="HAMAP-Rule" id="MF_00037"/>
    </source>
</evidence>
<name>A0A7G8BP33_9BACT</name>
<evidence type="ECO:0000256" key="18">
    <source>
        <dbReference type="ARBA" id="ARBA00048914"/>
    </source>
</evidence>
<dbReference type="InterPro" id="IPR016169">
    <property type="entry name" value="FAD-bd_PCMH_sub2"/>
</dbReference>
<keyword evidence="7 19" id="KW-0963">Cytoplasm</keyword>
<dbReference type="KEGG" id="adin:H7849_10645"/>
<evidence type="ECO:0000256" key="13">
    <source>
        <dbReference type="ARBA" id="ARBA00022984"/>
    </source>
</evidence>
<evidence type="ECO:0000256" key="7">
    <source>
        <dbReference type="ARBA" id="ARBA00022490"/>
    </source>
</evidence>
<keyword evidence="11 19" id="KW-0521">NADP</keyword>
<dbReference type="RefSeq" id="WP_186746371.1">
    <property type="nucleotide sequence ID" value="NZ_CP060394.1"/>
</dbReference>
<dbReference type="InterPro" id="IPR016167">
    <property type="entry name" value="FAD-bd_PCMH_sub1"/>
</dbReference>
<keyword evidence="22" id="KW-1185">Reference proteome</keyword>
<dbReference type="GO" id="GO:0008762">
    <property type="term" value="F:UDP-N-acetylmuramate dehydrogenase activity"/>
    <property type="evidence" value="ECO:0007669"/>
    <property type="project" value="UniProtKB-UniRule"/>
</dbReference>
<evidence type="ECO:0000256" key="17">
    <source>
        <dbReference type="ARBA" id="ARBA00031026"/>
    </source>
</evidence>
<evidence type="ECO:0000256" key="15">
    <source>
        <dbReference type="ARBA" id="ARBA00023306"/>
    </source>
</evidence>
<dbReference type="GO" id="GO:0008360">
    <property type="term" value="P:regulation of cell shape"/>
    <property type="evidence" value="ECO:0007669"/>
    <property type="project" value="UniProtKB-KW"/>
</dbReference>
<evidence type="ECO:0000256" key="10">
    <source>
        <dbReference type="ARBA" id="ARBA00022827"/>
    </source>
</evidence>
<evidence type="ECO:0000256" key="4">
    <source>
        <dbReference type="ARBA" id="ARBA00004752"/>
    </source>
</evidence>
<protein>
    <recommendedName>
        <fullName evidence="6 19">UDP-N-acetylenolpyruvoylglucosamine reductase</fullName>
        <ecNumber evidence="5 19">1.3.1.98</ecNumber>
    </recommendedName>
    <alternativeName>
        <fullName evidence="17 19">UDP-N-acetylmuramate dehydrogenase</fullName>
    </alternativeName>
</protein>
<feature type="active site" description="Proton donor" evidence="19">
    <location>
        <position position="241"/>
    </location>
</feature>
<evidence type="ECO:0000313" key="21">
    <source>
        <dbReference type="EMBL" id="QNI34303.1"/>
    </source>
</evidence>
<keyword evidence="9 19" id="KW-0285">Flavoprotein</keyword>
<feature type="domain" description="FAD-binding PCMH-type" evidence="20">
    <location>
        <begin position="16"/>
        <end position="188"/>
    </location>
</feature>
<dbReference type="SUPFAM" id="SSF56194">
    <property type="entry name" value="Uridine diphospho-N-Acetylenolpyruvylglucosamine reductase, MurB, C-terminal domain"/>
    <property type="match status" value="1"/>
</dbReference>
<keyword evidence="10 19" id="KW-0274">FAD</keyword>
<comment type="function">
    <text evidence="2 19">Cell wall formation.</text>
</comment>
<dbReference type="GO" id="GO:0009252">
    <property type="term" value="P:peptidoglycan biosynthetic process"/>
    <property type="evidence" value="ECO:0007669"/>
    <property type="project" value="UniProtKB-UniRule"/>
</dbReference>
<dbReference type="InterPro" id="IPR016166">
    <property type="entry name" value="FAD-bd_PCMH"/>
</dbReference>
<keyword evidence="14 19" id="KW-0560">Oxidoreductase</keyword>
<organism evidence="21 22">
    <name type="scientific">Alloacidobacterium dinghuense</name>
    <dbReference type="NCBI Taxonomy" id="2763107"/>
    <lineage>
        <taxon>Bacteria</taxon>
        <taxon>Pseudomonadati</taxon>
        <taxon>Acidobacteriota</taxon>
        <taxon>Terriglobia</taxon>
        <taxon>Terriglobales</taxon>
        <taxon>Acidobacteriaceae</taxon>
        <taxon>Alloacidobacterium</taxon>
    </lineage>
</organism>
<dbReference type="Pfam" id="PF01565">
    <property type="entry name" value="FAD_binding_4"/>
    <property type="match status" value="1"/>
</dbReference>
<dbReference type="Gene3D" id="3.30.465.10">
    <property type="match status" value="1"/>
</dbReference>
<dbReference type="InterPro" id="IPR036635">
    <property type="entry name" value="MurB_C_sf"/>
</dbReference>
<keyword evidence="8 19" id="KW-0132">Cell division</keyword>
<keyword evidence="12 19" id="KW-0133">Cell shape</keyword>
<dbReference type="NCBIfam" id="NF010478">
    <property type="entry name" value="PRK13903.1"/>
    <property type="match status" value="1"/>
</dbReference>
<keyword evidence="15 19" id="KW-0131">Cell cycle</keyword>
<dbReference type="PANTHER" id="PTHR21071:SF4">
    <property type="entry name" value="UDP-N-ACETYLENOLPYRUVOYLGLUCOSAMINE REDUCTASE"/>
    <property type="match status" value="1"/>
</dbReference>
<evidence type="ECO:0000259" key="20">
    <source>
        <dbReference type="PROSITE" id="PS51387"/>
    </source>
</evidence>
<dbReference type="GO" id="GO:0005829">
    <property type="term" value="C:cytosol"/>
    <property type="evidence" value="ECO:0007669"/>
    <property type="project" value="TreeGrafter"/>
</dbReference>
<dbReference type="SUPFAM" id="SSF56176">
    <property type="entry name" value="FAD-binding/transporter-associated domain-like"/>
    <property type="match status" value="1"/>
</dbReference>
<evidence type="ECO:0000256" key="11">
    <source>
        <dbReference type="ARBA" id="ARBA00022857"/>
    </source>
</evidence>
<dbReference type="UniPathway" id="UPA00219"/>
<dbReference type="InterPro" id="IPR036318">
    <property type="entry name" value="FAD-bd_PCMH-like_sf"/>
</dbReference>
<evidence type="ECO:0000313" key="22">
    <source>
        <dbReference type="Proteomes" id="UP000515312"/>
    </source>
</evidence>
<evidence type="ECO:0000256" key="16">
    <source>
        <dbReference type="ARBA" id="ARBA00023316"/>
    </source>
</evidence>
<dbReference type="AlphaFoldDB" id="A0A7G8BP33"/>
<evidence type="ECO:0000256" key="1">
    <source>
        <dbReference type="ARBA" id="ARBA00001974"/>
    </source>
</evidence>
<evidence type="ECO:0000256" key="3">
    <source>
        <dbReference type="ARBA" id="ARBA00004496"/>
    </source>
</evidence>
<dbReference type="Proteomes" id="UP000515312">
    <property type="component" value="Chromosome"/>
</dbReference>
<dbReference type="InterPro" id="IPR011601">
    <property type="entry name" value="MurB_C"/>
</dbReference>
<dbReference type="EMBL" id="CP060394">
    <property type="protein sequence ID" value="QNI34303.1"/>
    <property type="molecule type" value="Genomic_DNA"/>
</dbReference>
<comment type="similarity">
    <text evidence="19">Belongs to the MurB family.</text>
</comment>
<feature type="active site" evidence="19">
    <location>
        <position position="339"/>
    </location>
</feature>
<comment type="catalytic activity">
    <reaction evidence="18 19">
        <text>UDP-N-acetyl-alpha-D-muramate + NADP(+) = UDP-N-acetyl-3-O-(1-carboxyvinyl)-alpha-D-glucosamine + NADPH + H(+)</text>
        <dbReference type="Rhea" id="RHEA:12248"/>
        <dbReference type="ChEBI" id="CHEBI:15378"/>
        <dbReference type="ChEBI" id="CHEBI:57783"/>
        <dbReference type="ChEBI" id="CHEBI:58349"/>
        <dbReference type="ChEBI" id="CHEBI:68483"/>
        <dbReference type="ChEBI" id="CHEBI:70757"/>
        <dbReference type="EC" id="1.3.1.98"/>
    </reaction>
</comment>
<keyword evidence="13 19" id="KW-0573">Peptidoglycan synthesis</keyword>
<dbReference type="GO" id="GO:0051301">
    <property type="term" value="P:cell division"/>
    <property type="evidence" value="ECO:0007669"/>
    <property type="project" value="UniProtKB-KW"/>
</dbReference>
<dbReference type="HAMAP" id="MF_00037">
    <property type="entry name" value="MurB"/>
    <property type="match status" value="1"/>
</dbReference>
<evidence type="ECO:0000256" key="2">
    <source>
        <dbReference type="ARBA" id="ARBA00003921"/>
    </source>
</evidence>
<dbReference type="GO" id="GO:0071949">
    <property type="term" value="F:FAD binding"/>
    <property type="evidence" value="ECO:0007669"/>
    <property type="project" value="InterPro"/>
</dbReference>
<dbReference type="EC" id="1.3.1.98" evidence="5 19"/>
<dbReference type="Gene3D" id="3.30.43.10">
    <property type="entry name" value="Uridine Diphospho-n-acetylenolpyruvylglucosamine Reductase, domain 2"/>
    <property type="match status" value="1"/>
</dbReference>
<evidence type="ECO:0000256" key="9">
    <source>
        <dbReference type="ARBA" id="ARBA00022630"/>
    </source>
</evidence>
<dbReference type="Gene3D" id="3.90.78.10">
    <property type="entry name" value="UDP-N-acetylenolpyruvoylglucosamine reductase, C-terminal domain"/>
    <property type="match status" value="1"/>
</dbReference>